<protein>
    <recommendedName>
        <fullName evidence="1">YbaK/aminoacyl-tRNA synthetase-associated domain-containing protein</fullName>
    </recommendedName>
</protein>
<dbReference type="AlphaFoldDB" id="A0A2M8KTI1"/>
<dbReference type="InterPro" id="IPR007214">
    <property type="entry name" value="YbaK/aa-tRNA-synth-assoc-dom"/>
</dbReference>
<evidence type="ECO:0000313" key="2">
    <source>
        <dbReference type="EMBL" id="PJE63227.1"/>
    </source>
</evidence>
<accession>A0A2M8KTI1</accession>
<name>A0A2M8KTI1_9BACT</name>
<organism evidence="2 3">
    <name type="scientific">Candidatus Roizmanbacteria bacterium CG10_big_fil_rev_8_21_14_0_10_39_6</name>
    <dbReference type="NCBI Taxonomy" id="1974853"/>
    <lineage>
        <taxon>Bacteria</taxon>
        <taxon>Candidatus Roizmaniibacteriota</taxon>
    </lineage>
</organism>
<dbReference type="GO" id="GO:0002161">
    <property type="term" value="F:aminoacyl-tRNA deacylase activity"/>
    <property type="evidence" value="ECO:0007669"/>
    <property type="project" value="InterPro"/>
</dbReference>
<feature type="domain" description="YbaK/aminoacyl-tRNA synthetase-associated" evidence="1">
    <location>
        <begin position="40"/>
        <end position="167"/>
    </location>
</feature>
<comment type="caution">
    <text evidence="2">The sequence shown here is derived from an EMBL/GenBank/DDBJ whole genome shotgun (WGS) entry which is preliminary data.</text>
</comment>
<reference evidence="3" key="1">
    <citation type="submission" date="2017-09" db="EMBL/GenBank/DDBJ databases">
        <title>Depth-based differentiation of microbial function through sediment-hosted aquifers and enrichment of novel symbionts in the deep terrestrial subsurface.</title>
        <authorList>
            <person name="Probst A.J."/>
            <person name="Ladd B."/>
            <person name="Jarett J.K."/>
            <person name="Geller-Mcgrath D.E."/>
            <person name="Sieber C.M.K."/>
            <person name="Emerson J.B."/>
            <person name="Anantharaman K."/>
            <person name="Thomas B.C."/>
            <person name="Malmstrom R."/>
            <person name="Stieglmeier M."/>
            <person name="Klingl A."/>
            <person name="Woyke T."/>
            <person name="Ryan C.M."/>
            <person name="Banfield J.F."/>
        </authorList>
    </citation>
    <scope>NUCLEOTIDE SEQUENCE [LARGE SCALE GENOMIC DNA]</scope>
</reference>
<dbReference type="PANTHER" id="PTHR30411:SF9">
    <property type="entry name" value="MULTIFUNCTIONAL SER_THR-TRNA DEACYLASE PROXP-Y"/>
    <property type="match status" value="1"/>
</dbReference>
<dbReference type="InterPro" id="IPR036754">
    <property type="entry name" value="YbaK/aa-tRNA-synt-asso_dom_sf"/>
</dbReference>
<proteinExistence type="predicted"/>
<evidence type="ECO:0000313" key="3">
    <source>
        <dbReference type="Proteomes" id="UP000229554"/>
    </source>
</evidence>
<dbReference type="Gene3D" id="3.90.960.10">
    <property type="entry name" value="YbaK/aminoacyl-tRNA synthetase-associated domain"/>
    <property type="match status" value="1"/>
</dbReference>
<dbReference type="Proteomes" id="UP000229554">
    <property type="component" value="Unassembled WGS sequence"/>
</dbReference>
<dbReference type="Pfam" id="PF04073">
    <property type="entry name" value="tRNA_edit"/>
    <property type="match status" value="1"/>
</dbReference>
<dbReference type="SUPFAM" id="SSF55826">
    <property type="entry name" value="YbaK/ProRS associated domain"/>
    <property type="match status" value="1"/>
</dbReference>
<dbReference type="EMBL" id="PFED01000027">
    <property type="protein sequence ID" value="PJE63227.1"/>
    <property type="molecule type" value="Genomic_DNA"/>
</dbReference>
<evidence type="ECO:0000259" key="1">
    <source>
        <dbReference type="Pfam" id="PF04073"/>
    </source>
</evidence>
<dbReference type="PANTHER" id="PTHR30411">
    <property type="entry name" value="CYTOPLASMIC PROTEIN"/>
    <property type="match status" value="1"/>
</dbReference>
<sequence length="178" mass="20171">MVGSTVFSIILYCAMTYHPTVQAILSLLKKHDMWFETFEHVPVRTSYEAARIREGRYALKQGAKALIIRVKKSQIDLHFVMLVLSGDSRFDGKKVKKLLNARDIRFATAEEVADVTKGIEPGGVPPFGNLFDLSVIVDPILLQNERIIFNAGDRRFSIAMKSNDYRALVQPRIESICR</sequence>
<gene>
    <name evidence="2" type="ORF">COU88_00660</name>
</gene>